<dbReference type="Gene3D" id="3.90.1200.10">
    <property type="match status" value="1"/>
</dbReference>
<sequence length="299" mass="35280">MNFKDLPNYHTFTQIEQIHKGWSDDQKYYIENTYGEKLLLRISDITEFERKKSEYNSLCELVKKNIPMSVPKEFGICNDGKNVYMLLTWIEGEDAEKIIPTLPVQKQYELGLKAGQILKQIHSISSPPTQEDWALYFNKKINRKIEGYKNCGIHLEGEDRFFTYIDEHRHLLVNRIQSLHHGDYHIGNMIITPEGELSIIDFNRLDNGDPWEEFNRIVWCASCSKYFASGRIDGYFNHDVPYLFWQLLALYISSNTLSSIYWAIPFGKSELETMINQFQDVLDWYDQMSNPIPKWYESV</sequence>
<evidence type="ECO:0000313" key="2">
    <source>
        <dbReference type="EMBL" id="MBC8581681.1"/>
    </source>
</evidence>
<accession>A0A926EI86</accession>
<dbReference type="AlphaFoldDB" id="A0A926EI86"/>
<dbReference type="Proteomes" id="UP000655830">
    <property type="component" value="Unassembled WGS sequence"/>
</dbReference>
<name>A0A926EI86_9FIRM</name>
<comment type="caution">
    <text evidence="2">The sequence shown here is derived from an EMBL/GenBank/DDBJ whole genome shotgun (WGS) entry which is preliminary data.</text>
</comment>
<dbReference type="EMBL" id="JACRSY010000073">
    <property type="protein sequence ID" value="MBC8581681.1"/>
    <property type="molecule type" value="Genomic_DNA"/>
</dbReference>
<proteinExistence type="predicted"/>
<evidence type="ECO:0000313" key="3">
    <source>
        <dbReference type="Proteomes" id="UP000655830"/>
    </source>
</evidence>
<dbReference type="InterPro" id="IPR002575">
    <property type="entry name" value="Aminoglycoside_PTrfase"/>
</dbReference>
<keyword evidence="3" id="KW-1185">Reference proteome</keyword>
<feature type="domain" description="Aminoglycoside phosphotransferase" evidence="1">
    <location>
        <begin position="15"/>
        <end position="234"/>
    </location>
</feature>
<dbReference type="PANTHER" id="PTHR41283:SF1">
    <property type="entry name" value="AMINOGLYCOSIDE PHOSPHOTRANSFERASE DOMAIN-CONTAINING PROTEIN"/>
    <property type="match status" value="1"/>
</dbReference>
<gene>
    <name evidence="2" type="ORF">H8718_19590</name>
</gene>
<dbReference type="InterPro" id="IPR011009">
    <property type="entry name" value="Kinase-like_dom_sf"/>
</dbReference>
<evidence type="ECO:0000259" key="1">
    <source>
        <dbReference type="Pfam" id="PF01636"/>
    </source>
</evidence>
<dbReference type="Pfam" id="PF01636">
    <property type="entry name" value="APH"/>
    <property type="match status" value="1"/>
</dbReference>
<dbReference type="RefSeq" id="WP_249334724.1">
    <property type="nucleotide sequence ID" value="NZ_JACRSY010000073.1"/>
</dbReference>
<organism evidence="2 3">
    <name type="scientific">Zhenhengia yiwuensis</name>
    <dbReference type="NCBI Taxonomy" id="2763666"/>
    <lineage>
        <taxon>Bacteria</taxon>
        <taxon>Bacillati</taxon>
        <taxon>Bacillota</taxon>
        <taxon>Clostridia</taxon>
        <taxon>Lachnospirales</taxon>
        <taxon>Lachnospiraceae</taxon>
        <taxon>Zhenhengia</taxon>
    </lineage>
</organism>
<dbReference type="PANTHER" id="PTHR41283">
    <property type="entry name" value="AMINOGLYCOSIDE PHOSPHOTRANSFERASE"/>
    <property type="match status" value="1"/>
</dbReference>
<protein>
    <submittedName>
        <fullName evidence="2">Phosphotransferase</fullName>
    </submittedName>
</protein>
<dbReference type="SUPFAM" id="SSF56112">
    <property type="entry name" value="Protein kinase-like (PK-like)"/>
    <property type="match status" value="1"/>
</dbReference>
<reference evidence="2" key="1">
    <citation type="submission" date="2020-08" db="EMBL/GenBank/DDBJ databases">
        <title>Genome public.</title>
        <authorList>
            <person name="Liu C."/>
            <person name="Sun Q."/>
        </authorList>
    </citation>
    <scope>NUCLEOTIDE SEQUENCE</scope>
    <source>
        <strain evidence="2">NSJ-12</strain>
    </source>
</reference>